<dbReference type="EMBL" id="JASJOS010000011">
    <property type="protein sequence ID" value="MDJ1483491.1"/>
    <property type="molecule type" value="Genomic_DNA"/>
</dbReference>
<dbReference type="SUPFAM" id="SSF55797">
    <property type="entry name" value="PR-1-like"/>
    <property type="match status" value="1"/>
</dbReference>
<evidence type="ECO:0000313" key="2">
    <source>
        <dbReference type="Proteomes" id="UP001241110"/>
    </source>
</evidence>
<proteinExistence type="predicted"/>
<reference evidence="1" key="1">
    <citation type="submission" date="2023-05" db="EMBL/GenBank/DDBJ databases">
        <authorList>
            <person name="Zhang X."/>
        </authorList>
    </citation>
    <scope>NUCLEOTIDE SEQUENCE</scope>
    <source>
        <strain evidence="1">YF14B1</strain>
    </source>
</reference>
<dbReference type="Proteomes" id="UP001241110">
    <property type="component" value="Unassembled WGS sequence"/>
</dbReference>
<sequence>MYRLFTLISLGLSLSSFGQKSVVSDSSIKVILDSIVKADSTVRMRERIKDGWPIFSLNTADSANYMYMREKEMILEINMCRSNPKKYAQYVKKYKGNKLYVHSLIAELNTTPPLPLLKPDKDIYLSARRNGEAIKEMDGLYHLGGLYAENLYRGYGEKEEREVLLALLVDDINNNPKDPIGHRCNLLDPDYRWIGVYGSIFDSTFWVQQFK</sequence>
<evidence type="ECO:0008006" key="3">
    <source>
        <dbReference type="Google" id="ProtNLM"/>
    </source>
</evidence>
<gene>
    <name evidence="1" type="ORF">QNI16_23535</name>
</gene>
<dbReference type="RefSeq" id="WP_313983415.1">
    <property type="nucleotide sequence ID" value="NZ_JASJOS010000011.1"/>
</dbReference>
<evidence type="ECO:0000313" key="1">
    <source>
        <dbReference type="EMBL" id="MDJ1483491.1"/>
    </source>
</evidence>
<organism evidence="1 2">
    <name type="scientific">Xanthocytophaga flava</name>
    <dbReference type="NCBI Taxonomy" id="3048013"/>
    <lineage>
        <taxon>Bacteria</taxon>
        <taxon>Pseudomonadati</taxon>
        <taxon>Bacteroidota</taxon>
        <taxon>Cytophagia</taxon>
        <taxon>Cytophagales</taxon>
        <taxon>Rhodocytophagaceae</taxon>
        <taxon>Xanthocytophaga</taxon>
    </lineage>
</organism>
<accession>A0AAE3QUF7</accession>
<dbReference type="AlphaFoldDB" id="A0AAE3QUF7"/>
<name>A0AAE3QUF7_9BACT</name>
<protein>
    <recommendedName>
        <fullName evidence="3">SCP domain-containing protein</fullName>
    </recommendedName>
</protein>
<dbReference type="Gene3D" id="3.40.33.10">
    <property type="entry name" value="CAP"/>
    <property type="match status" value="1"/>
</dbReference>
<comment type="caution">
    <text evidence="1">The sequence shown here is derived from an EMBL/GenBank/DDBJ whole genome shotgun (WGS) entry which is preliminary data.</text>
</comment>
<dbReference type="InterPro" id="IPR035940">
    <property type="entry name" value="CAP_sf"/>
</dbReference>